<gene>
    <name evidence="1" type="ORF">DVH24_015765</name>
</gene>
<accession>A0A498HQL5</accession>
<evidence type="ECO:0000313" key="1">
    <source>
        <dbReference type="EMBL" id="RXH71143.1"/>
    </source>
</evidence>
<organism evidence="1 2">
    <name type="scientific">Malus domestica</name>
    <name type="common">Apple</name>
    <name type="synonym">Pyrus malus</name>
    <dbReference type="NCBI Taxonomy" id="3750"/>
    <lineage>
        <taxon>Eukaryota</taxon>
        <taxon>Viridiplantae</taxon>
        <taxon>Streptophyta</taxon>
        <taxon>Embryophyta</taxon>
        <taxon>Tracheophyta</taxon>
        <taxon>Spermatophyta</taxon>
        <taxon>Magnoliopsida</taxon>
        <taxon>eudicotyledons</taxon>
        <taxon>Gunneridae</taxon>
        <taxon>Pentapetalae</taxon>
        <taxon>rosids</taxon>
        <taxon>fabids</taxon>
        <taxon>Rosales</taxon>
        <taxon>Rosaceae</taxon>
        <taxon>Amygdaloideae</taxon>
        <taxon>Maleae</taxon>
        <taxon>Malus</taxon>
    </lineage>
</organism>
<proteinExistence type="predicted"/>
<dbReference type="Proteomes" id="UP000290289">
    <property type="component" value="Chromosome 16"/>
</dbReference>
<protein>
    <submittedName>
        <fullName evidence="1">Uncharacterized protein</fullName>
    </submittedName>
</protein>
<keyword evidence="2" id="KW-1185">Reference proteome</keyword>
<reference evidence="1 2" key="1">
    <citation type="submission" date="2018-10" db="EMBL/GenBank/DDBJ databases">
        <title>A high-quality apple genome assembly.</title>
        <authorList>
            <person name="Hu J."/>
        </authorList>
    </citation>
    <scope>NUCLEOTIDE SEQUENCE [LARGE SCALE GENOMIC DNA]</scope>
    <source>
        <strain evidence="2">cv. HFTH1</strain>
        <tissue evidence="1">Young leaf</tissue>
    </source>
</reference>
<comment type="caution">
    <text evidence="1">The sequence shown here is derived from an EMBL/GenBank/DDBJ whole genome shotgun (WGS) entry which is preliminary data.</text>
</comment>
<sequence>MEKVREKFQILKAEKISLEELKHVYQDSTIESESVKTGDKIVIAYDQEDIYWSSTTKEFSYYDNIVVKEDMDGFLGDDRVTNTMIDAHNYILRDQESNLDHQNFYFSINLFVSYKY</sequence>
<name>A0A498HQL5_MALDO</name>
<evidence type="ECO:0000313" key="2">
    <source>
        <dbReference type="Proteomes" id="UP000290289"/>
    </source>
</evidence>
<dbReference type="EMBL" id="RDQH01000342">
    <property type="protein sequence ID" value="RXH71143.1"/>
    <property type="molecule type" value="Genomic_DNA"/>
</dbReference>
<dbReference type="AlphaFoldDB" id="A0A498HQL5"/>